<dbReference type="EMBL" id="BMAV01016061">
    <property type="protein sequence ID" value="GFY66486.1"/>
    <property type="molecule type" value="Genomic_DNA"/>
</dbReference>
<dbReference type="AlphaFoldDB" id="A0A8X7CH14"/>
<dbReference type="InterPro" id="IPR008042">
    <property type="entry name" value="Retrotrans_Pao"/>
</dbReference>
<dbReference type="OrthoDB" id="6435221at2759"/>
<protein>
    <submittedName>
        <fullName evidence="1">Integrase catalytic domain-containing protein</fullName>
    </submittedName>
</protein>
<accession>A0A8X7CH14</accession>
<sequence length="138" mass="15760">MFEFELYGIKRITLHVFCDDSKKAYAACLFLRIEYAENVFVKLIQAKARVAPLRDIFIPCLELLPCSIGARLVASVRSDLNLPDVRIYYLTDSMTALAWMRCNRGGGAIVFNWVKEIRNLSDVSAFRTEFRGHTFSGL</sequence>
<evidence type="ECO:0000313" key="1">
    <source>
        <dbReference type="EMBL" id="GFY66486.1"/>
    </source>
</evidence>
<gene>
    <name evidence="1" type="primary">AVEN_31648_1</name>
    <name evidence="1" type="ORF">TNIN_108931</name>
</gene>
<proteinExistence type="predicted"/>
<dbReference type="Proteomes" id="UP000886998">
    <property type="component" value="Unassembled WGS sequence"/>
</dbReference>
<dbReference type="PANTHER" id="PTHR47331">
    <property type="entry name" value="PHD-TYPE DOMAIN-CONTAINING PROTEIN"/>
    <property type="match status" value="1"/>
</dbReference>
<comment type="caution">
    <text evidence="1">The sequence shown here is derived from an EMBL/GenBank/DDBJ whole genome shotgun (WGS) entry which is preliminary data.</text>
</comment>
<dbReference type="Pfam" id="PF05380">
    <property type="entry name" value="Peptidase_A17"/>
    <property type="match status" value="1"/>
</dbReference>
<name>A0A8X7CH14_9ARAC</name>
<organism evidence="1 2">
    <name type="scientific">Trichonephila inaurata madagascariensis</name>
    <dbReference type="NCBI Taxonomy" id="2747483"/>
    <lineage>
        <taxon>Eukaryota</taxon>
        <taxon>Metazoa</taxon>
        <taxon>Ecdysozoa</taxon>
        <taxon>Arthropoda</taxon>
        <taxon>Chelicerata</taxon>
        <taxon>Arachnida</taxon>
        <taxon>Araneae</taxon>
        <taxon>Araneomorphae</taxon>
        <taxon>Entelegynae</taxon>
        <taxon>Araneoidea</taxon>
        <taxon>Nephilidae</taxon>
        <taxon>Trichonephila</taxon>
        <taxon>Trichonephila inaurata</taxon>
    </lineage>
</organism>
<evidence type="ECO:0000313" key="2">
    <source>
        <dbReference type="Proteomes" id="UP000886998"/>
    </source>
</evidence>
<keyword evidence="2" id="KW-1185">Reference proteome</keyword>
<reference evidence="1" key="1">
    <citation type="submission" date="2020-08" db="EMBL/GenBank/DDBJ databases">
        <title>Multicomponent nature underlies the extraordinary mechanical properties of spider dragline silk.</title>
        <authorList>
            <person name="Kono N."/>
            <person name="Nakamura H."/>
            <person name="Mori M."/>
            <person name="Yoshida Y."/>
            <person name="Ohtoshi R."/>
            <person name="Malay A.D."/>
            <person name="Moran D.A.P."/>
            <person name="Tomita M."/>
            <person name="Numata K."/>
            <person name="Arakawa K."/>
        </authorList>
    </citation>
    <scope>NUCLEOTIDE SEQUENCE</scope>
</reference>